<reference evidence="5 6" key="1">
    <citation type="submission" date="2016-05" db="EMBL/GenBank/DDBJ databases">
        <title>First whole genome sequencing of Entamoeba histolytica HM1:IMSS-clone-6.</title>
        <authorList>
            <person name="Mukherjee Avik.K."/>
            <person name="Izumyama S."/>
            <person name="Nakada-Tsukui K."/>
            <person name="Nozaki T."/>
        </authorList>
    </citation>
    <scope>NUCLEOTIDE SEQUENCE [LARGE SCALE GENOMIC DNA]</scope>
    <source>
        <strain evidence="5 6">HM1:IMSS clone 6</strain>
    </source>
</reference>
<dbReference type="VEuPathDB" id="AmoebaDB:EHI7A_091130"/>
<dbReference type="SUPFAM" id="SSF103657">
    <property type="entry name" value="BAR/IMD domain-like"/>
    <property type="match status" value="1"/>
</dbReference>
<dbReference type="SMR" id="A0A5K1U1L7"/>
<gene>
    <name evidence="5" type="ORF">CL6EHI_105240</name>
</gene>
<dbReference type="FunFam" id="2.30.30.40:FF:000072">
    <property type="entry name" value="Unconventional Myosin IB"/>
    <property type="match status" value="1"/>
</dbReference>
<dbReference type="SMART" id="SM00326">
    <property type="entry name" value="SH3"/>
    <property type="match status" value="1"/>
</dbReference>
<dbReference type="PANTHER" id="PTHR47174:SF1">
    <property type="entry name" value="REDUCED VIABILITY UPON STARVATION PROTEIN 167"/>
    <property type="match status" value="1"/>
</dbReference>
<dbReference type="InterPro" id="IPR027267">
    <property type="entry name" value="AH/BAR_dom_sf"/>
</dbReference>
<dbReference type="VEuPathDB" id="AmoebaDB:EHI_105240"/>
<dbReference type="GO" id="GO:0008092">
    <property type="term" value="F:cytoskeletal protein binding"/>
    <property type="evidence" value="ECO:0007669"/>
    <property type="project" value="UniProtKB-ARBA"/>
</dbReference>
<dbReference type="VEuPathDB" id="AmoebaDB:EHI8A_094070"/>
<dbReference type="PRINTS" id="PR00452">
    <property type="entry name" value="SH3DOMAIN"/>
</dbReference>
<dbReference type="GO" id="GO:0051666">
    <property type="term" value="P:actin cortical patch localization"/>
    <property type="evidence" value="ECO:0007669"/>
    <property type="project" value="InterPro"/>
</dbReference>
<dbReference type="GO" id="GO:0031097">
    <property type="term" value="C:medial cortex"/>
    <property type="evidence" value="ECO:0007669"/>
    <property type="project" value="TreeGrafter"/>
</dbReference>
<dbReference type="CDD" id="cd07307">
    <property type="entry name" value="BAR"/>
    <property type="match status" value="1"/>
</dbReference>
<dbReference type="VEuPathDB" id="AmoebaDB:KM1_038710"/>
<dbReference type="InterPro" id="IPR046982">
    <property type="entry name" value="BIN3/RVS161-like"/>
</dbReference>
<feature type="domain" description="SH3" evidence="4">
    <location>
        <begin position="510"/>
        <end position="566"/>
    </location>
</feature>
<feature type="compositionally biased region" description="Polar residues" evidence="3">
    <location>
        <begin position="342"/>
        <end position="352"/>
    </location>
</feature>
<dbReference type="InterPro" id="IPR036028">
    <property type="entry name" value="SH3-like_dom_sf"/>
</dbReference>
<dbReference type="Proteomes" id="UP000078387">
    <property type="component" value="Unassembled WGS sequence"/>
</dbReference>
<dbReference type="OMA" id="MEQLMET"/>
<dbReference type="GO" id="GO:0006897">
    <property type="term" value="P:endocytosis"/>
    <property type="evidence" value="ECO:0007669"/>
    <property type="project" value="InterPro"/>
</dbReference>
<organism evidence="5 6">
    <name type="scientific">Entamoeba histolytica</name>
    <dbReference type="NCBI Taxonomy" id="5759"/>
    <lineage>
        <taxon>Eukaryota</taxon>
        <taxon>Amoebozoa</taxon>
        <taxon>Evosea</taxon>
        <taxon>Archamoebae</taxon>
        <taxon>Mastigamoebida</taxon>
        <taxon>Entamoebidae</taxon>
        <taxon>Entamoeba</taxon>
    </lineage>
</organism>
<dbReference type="InterPro" id="IPR001452">
    <property type="entry name" value="SH3_domain"/>
</dbReference>
<dbReference type="EMBL" id="BDEQ01000001">
    <property type="protein sequence ID" value="GAT94901.1"/>
    <property type="molecule type" value="Genomic_DNA"/>
</dbReference>
<dbReference type="SUPFAM" id="SSF50044">
    <property type="entry name" value="SH3-domain"/>
    <property type="match status" value="1"/>
</dbReference>
<dbReference type="AlphaFoldDB" id="A0A5K1U1L7"/>
<dbReference type="Gene3D" id="2.30.30.40">
    <property type="entry name" value="SH3 Domains"/>
    <property type="match status" value="1"/>
</dbReference>
<name>A0A5K1U1L7_ENTHI</name>
<dbReference type="GO" id="GO:0008289">
    <property type="term" value="F:lipid binding"/>
    <property type="evidence" value="ECO:0007669"/>
    <property type="project" value="TreeGrafter"/>
</dbReference>
<keyword evidence="1 2" id="KW-0728">SH3 domain</keyword>
<feature type="region of interest" description="Disordered" evidence="3">
    <location>
        <begin position="283"/>
        <end position="388"/>
    </location>
</feature>
<feature type="compositionally biased region" description="Polar residues" evidence="3">
    <location>
        <begin position="296"/>
        <end position="317"/>
    </location>
</feature>
<evidence type="ECO:0000313" key="5">
    <source>
        <dbReference type="EMBL" id="GAT94901.1"/>
    </source>
</evidence>
<dbReference type="GO" id="GO:0043332">
    <property type="term" value="C:mating projection tip"/>
    <property type="evidence" value="ECO:0007669"/>
    <property type="project" value="TreeGrafter"/>
</dbReference>
<accession>A0A5K1U1L7</accession>
<dbReference type="VEuPathDB" id="AmoebaDB:EHI5A_134720"/>
<feature type="compositionally biased region" description="Basic and acidic residues" evidence="3">
    <location>
        <begin position="366"/>
        <end position="379"/>
    </location>
</feature>
<evidence type="ECO:0000313" key="6">
    <source>
        <dbReference type="Proteomes" id="UP000078387"/>
    </source>
</evidence>
<evidence type="ECO:0000259" key="4">
    <source>
        <dbReference type="PROSITE" id="PS50002"/>
    </source>
</evidence>
<comment type="caution">
    <text evidence="5">The sequence shown here is derived from an EMBL/GenBank/DDBJ whole genome shotgun (WGS) entry which is preliminary data.</text>
</comment>
<proteinExistence type="predicted"/>
<dbReference type="Gene3D" id="1.20.1270.60">
    <property type="entry name" value="Arfaptin homology (AH) domain/BAR domain"/>
    <property type="match status" value="1"/>
</dbReference>
<dbReference type="Pfam" id="PF00018">
    <property type="entry name" value="SH3_1"/>
    <property type="match status" value="1"/>
</dbReference>
<protein>
    <submittedName>
        <fullName evidence="5">Bar sh3 domain containing protein</fullName>
    </submittedName>
</protein>
<dbReference type="GO" id="GO:0097320">
    <property type="term" value="P:plasma membrane tubulation"/>
    <property type="evidence" value="ECO:0007669"/>
    <property type="project" value="TreeGrafter"/>
</dbReference>
<dbReference type="PANTHER" id="PTHR47174">
    <property type="entry name" value="BRIDGING INTEGRATOR 3"/>
    <property type="match status" value="1"/>
</dbReference>
<sequence length="566" mass="65843">MSIRDALSKKIYQVKTTLNMSEKTIDVEYQRVYNKFKYQEVGLNRLYHLIANNLDLMIQVQHTRIDITDALVQLTDPIVEINSAALKYKTTCEIESMAVSKYKQTVQKVVISPLLELKKMYNILSARHAILKVRHNDCDRFQDQMNNSKGENHVQAKQKYERSLDLYNYLRSELVEDMKNIISTSMLFYNETMIGLIGSDIYEDEQITETRSSLFNLQNSMEKTELTQKTYTITPPDQSCVTEDIVFRKKQNDLHCGKYKLEVCFVKESSAVNITEPEDVNRYPTLKKELPPTKPNQLQQTSRTVPLPKSTPQQQQPKIDDKTSVSKTGSALNIKKDEPNQRRQTQKLQSLTEQKKEQSKPQISTKIEKQENNSIKKVEQQPNSKKRAVKNLKRIENRQTRMLSEIRNGKTQQKDVRHSVLIPKNPENMKKPTQLDPKVRARIEKMKKEQEKDDEFEVVTVDIDSVSNSKTQETPKKKFEIVECDEDTTEESSDVESIELELDEFEKEEETVKLYKAIYSYDATESLELSFKKGDIIKIYSTDDEWFEGEINGKRGFVPSNFLQPL</sequence>
<dbReference type="PROSITE" id="PS50002">
    <property type="entry name" value="SH3"/>
    <property type="match status" value="1"/>
</dbReference>
<evidence type="ECO:0000256" key="3">
    <source>
        <dbReference type="SAM" id="MobiDB-lite"/>
    </source>
</evidence>
<evidence type="ECO:0000256" key="2">
    <source>
        <dbReference type="PROSITE-ProRule" id="PRU00192"/>
    </source>
</evidence>
<dbReference type="CDD" id="cd00174">
    <property type="entry name" value="SH3"/>
    <property type="match status" value="1"/>
</dbReference>
<dbReference type="GO" id="GO:1990528">
    <property type="term" value="C:Rvs161p-Rvs167p complex"/>
    <property type="evidence" value="ECO:0007669"/>
    <property type="project" value="TreeGrafter"/>
</dbReference>
<evidence type="ECO:0000256" key="1">
    <source>
        <dbReference type="ARBA" id="ARBA00022443"/>
    </source>
</evidence>
<dbReference type="GO" id="GO:0015629">
    <property type="term" value="C:actin cytoskeleton"/>
    <property type="evidence" value="ECO:0007669"/>
    <property type="project" value="TreeGrafter"/>
</dbReference>